<dbReference type="Proteomes" id="UP000838756">
    <property type="component" value="Unassembled WGS sequence"/>
</dbReference>
<keyword evidence="3" id="KW-1185">Reference proteome</keyword>
<evidence type="ECO:0000256" key="1">
    <source>
        <dbReference type="SAM" id="MobiDB-lite"/>
    </source>
</evidence>
<gene>
    <name evidence="2" type="primary">jg3579</name>
    <name evidence="2" type="ORF">PAEG_LOCUS22899</name>
</gene>
<dbReference type="EMBL" id="CAKXAJ010026107">
    <property type="protein sequence ID" value="CAH2256338.1"/>
    <property type="molecule type" value="Genomic_DNA"/>
</dbReference>
<dbReference type="AlphaFoldDB" id="A0A8S4SB16"/>
<feature type="region of interest" description="Disordered" evidence="1">
    <location>
        <begin position="131"/>
        <end position="166"/>
    </location>
</feature>
<protein>
    <submittedName>
        <fullName evidence="2">Jg3579 protein</fullName>
    </submittedName>
</protein>
<feature type="compositionally biased region" description="Basic and acidic residues" evidence="1">
    <location>
        <begin position="134"/>
        <end position="159"/>
    </location>
</feature>
<accession>A0A8S4SB16</accession>
<comment type="caution">
    <text evidence="2">The sequence shown here is derived from an EMBL/GenBank/DDBJ whole genome shotgun (WGS) entry which is preliminary data.</text>
</comment>
<evidence type="ECO:0000313" key="2">
    <source>
        <dbReference type="EMBL" id="CAH2256338.1"/>
    </source>
</evidence>
<name>A0A8S4SB16_9NEOP</name>
<sequence>MVLRSDVPKKVPVKRSYADLLDSLIKVNQERITALKKLYVLNSVTYGKDALRTNIENELEDYDAMQQKLMKTVKHVLSNLKQTPKTSMNQNDVKEVLRDTDKLFVLPVSNDNNKESHDEISIRHEINQIKNALRSKDSDNDSSKETENDNHSDSKEETNTKSYQIS</sequence>
<proteinExistence type="predicted"/>
<reference evidence="2" key="1">
    <citation type="submission" date="2022-03" db="EMBL/GenBank/DDBJ databases">
        <authorList>
            <person name="Lindestad O."/>
        </authorList>
    </citation>
    <scope>NUCLEOTIDE SEQUENCE</scope>
</reference>
<organism evidence="2 3">
    <name type="scientific">Pararge aegeria aegeria</name>
    <dbReference type="NCBI Taxonomy" id="348720"/>
    <lineage>
        <taxon>Eukaryota</taxon>
        <taxon>Metazoa</taxon>
        <taxon>Ecdysozoa</taxon>
        <taxon>Arthropoda</taxon>
        <taxon>Hexapoda</taxon>
        <taxon>Insecta</taxon>
        <taxon>Pterygota</taxon>
        <taxon>Neoptera</taxon>
        <taxon>Endopterygota</taxon>
        <taxon>Lepidoptera</taxon>
        <taxon>Glossata</taxon>
        <taxon>Ditrysia</taxon>
        <taxon>Papilionoidea</taxon>
        <taxon>Nymphalidae</taxon>
        <taxon>Satyrinae</taxon>
        <taxon>Satyrini</taxon>
        <taxon>Parargina</taxon>
        <taxon>Pararge</taxon>
    </lineage>
</organism>
<dbReference type="OrthoDB" id="6926735at2759"/>
<evidence type="ECO:0000313" key="3">
    <source>
        <dbReference type="Proteomes" id="UP000838756"/>
    </source>
</evidence>